<evidence type="ECO:0000313" key="1">
    <source>
        <dbReference type="EMBL" id="GBL80743.1"/>
    </source>
</evidence>
<dbReference type="OrthoDB" id="6515189at2759"/>
<evidence type="ECO:0000313" key="2">
    <source>
        <dbReference type="Proteomes" id="UP000499080"/>
    </source>
</evidence>
<keyword evidence="2" id="KW-1185">Reference proteome</keyword>
<comment type="caution">
    <text evidence="1">The sequence shown here is derived from an EMBL/GenBank/DDBJ whole genome shotgun (WGS) entry which is preliminary data.</text>
</comment>
<protein>
    <submittedName>
        <fullName evidence="1">Uncharacterized protein</fullName>
    </submittedName>
</protein>
<accession>A0A4Y2ALP4</accession>
<dbReference type="AlphaFoldDB" id="A0A4Y2ALP4"/>
<organism evidence="1 2">
    <name type="scientific">Araneus ventricosus</name>
    <name type="common">Orbweaver spider</name>
    <name type="synonym">Epeira ventricosa</name>
    <dbReference type="NCBI Taxonomy" id="182803"/>
    <lineage>
        <taxon>Eukaryota</taxon>
        <taxon>Metazoa</taxon>
        <taxon>Ecdysozoa</taxon>
        <taxon>Arthropoda</taxon>
        <taxon>Chelicerata</taxon>
        <taxon>Arachnida</taxon>
        <taxon>Araneae</taxon>
        <taxon>Araneomorphae</taxon>
        <taxon>Entelegynae</taxon>
        <taxon>Araneoidea</taxon>
        <taxon>Araneidae</taxon>
        <taxon>Araneus</taxon>
    </lineage>
</organism>
<name>A0A4Y2ALP4_ARAVE</name>
<sequence>MKQYINEGIIWRCNVKNCRKKKGLCVGNWFRGSRILFTTALRFMYSWAEELTSIKWCDKQLDMGQNTVLDSNNYMREICTLHLMQRLNGRICSPNKIVEIDESLFIQLRTTSTRSRSNTEERG</sequence>
<proteinExistence type="predicted"/>
<dbReference type="Proteomes" id="UP000499080">
    <property type="component" value="Unassembled WGS sequence"/>
</dbReference>
<gene>
    <name evidence="1" type="ORF">AVEN_225376_1</name>
</gene>
<dbReference type="EMBL" id="BGPR01000022">
    <property type="protein sequence ID" value="GBL80743.1"/>
    <property type="molecule type" value="Genomic_DNA"/>
</dbReference>
<reference evidence="1 2" key="1">
    <citation type="journal article" date="2019" name="Sci. Rep.">
        <title>Orb-weaving spider Araneus ventricosus genome elucidates the spidroin gene catalogue.</title>
        <authorList>
            <person name="Kono N."/>
            <person name="Nakamura H."/>
            <person name="Ohtoshi R."/>
            <person name="Moran D.A.P."/>
            <person name="Shinohara A."/>
            <person name="Yoshida Y."/>
            <person name="Fujiwara M."/>
            <person name="Mori M."/>
            <person name="Tomita M."/>
            <person name="Arakawa K."/>
        </authorList>
    </citation>
    <scope>NUCLEOTIDE SEQUENCE [LARGE SCALE GENOMIC DNA]</scope>
</reference>